<geneLocation type="plasmid" evidence="4">
    <name>pVPE61b</name>
</geneLocation>
<dbReference type="EMBL" id="AP014859">
    <property type="protein sequence ID" value="BAX56738.1"/>
    <property type="molecule type" value="Genomic_DNA"/>
</dbReference>
<dbReference type="EMBL" id="JABCLD010000333">
    <property type="protein sequence ID" value="NMU24526.1"/>
    <property type="molecule type" value="Genomic_DNA"/>
</dbReference>
<keyword evidence="1" id="KW-0175">Coiled coil</keyword>
<gene>
    <name evidence="5" type="ORF">HKB21_02680</name>
</gene>
<dbReference type="AlphaFoldDB" id="A0A1Y1BAT9"/>
<name>A0A1Y1BAT9_VIBPH</name>
<geneLocation type="plasmid" evidence="3">
    <name>pVP2HP</name>
</geneLocation>
<feature type="transmembrane region" description="Helical" evidence="2">
    <location>
        <begin position="290"/>
        <end position="311"/>
    </location>
</feature>
<evidence type="ECO:0000313" key="4">
    <source>
        <dbReference type="EMBL" id="BAX56995.1"/>
    </source>
</evidence>
<dbReference type="RefSeq" id="WP_031501826.1">
    <property type="nucleotide sequence ID" value="NZ_AP014859.1"/>
</dbReference>
<accession>A0A1Y1BAT9</accession>
<sequence>MKTAKSSITRLKKAIIDKFPSAPDIYGFQGINRDLLIECLDETYGLLEGLSEKRETFDVIFMKRSLAELTKACTDYLKDDFLKEFNKEKKFNNFLDCIFKIRNLVKQTYLLVIEESIRNESQISILKEDLKNYQEQLQNYLDYKVQIDESAELINAMKDDLKAYHSQYEDASSHVDSVVSQVEKQLEALTRDVSTAENEVEQIITTKNKIVRNKVAYQGSVDRFNQLIENLETRNEEATSQIESIETIKKTIIEQQESIQNIIDDANRASMAGSFKKRKDELNGPIRSSWWIMISSLILAAGVSAILLLNSGLLTGEFKYQDFLVKIPVIAPFIWIAWSSSQRNNYLIRIQEDYAFKYASAMAFEGYKKQVQEIDSDLEKRLLDLSVENMGMNPIRLFDKTVKCSPVNDVIHGVAEATKNLKDAVIPKKGS</sequence>
<evidence type="ECO:0000313" key="6">
    <source>
        <dbReference type="Proteomes" id="UP000555836"/>
    </source>
</evidence>
<reference evidence="5 6" key="2">
    <citation type="submission" date="2020-04" db="EMBL/GenBank/DDBJ databases">
        <title>Whole-genome sequencing of Vibrio spp. from China reveals different genetic environments of blaCTX-M-14 among diverse lineages.</title>
        <authorList>
            <person name="Zheng Z."/>
            <person name="Ye L."/>
            <person name="Chen S."/>
        </authorList>
    </citation>
    <scope>NUCLEOTIDE SEQUENCE [LARGE SCALE GENOMIC DNA]</scope>
    <source>
        <strain evidence="5 6">Vb0574</strain>
    </source>
</reference>
<keyword evidence="2" id="KW-0472">Membrane</keyword>
<dbReference type="EMBL" id="AP014861">
    <property type="protein sequence ID" value="BAX56995.1"/>
    <property type="molecule type" value="Genomic_DNA"/>
</dbReference>
<reference evidence="4" key="1">
    <citation type="journal article" date="2017" name="Infect. Genet. Evol.">
        <title>Plasmid dynamics in Vibrio parahaemolyticus strains related to shrimp Acute Hepatopancreatic Necrosis Syndrome (AHPNS).</title>
        <authorList>
            <person name="Theethakaew C."/>
            <person name="Nakamura S."/>
            <person name="Motooka D."/>
            <person name="Matsuda S."/>
            <person name="Kodama T."/>
            <person name="Chonsin K."/>
            <person name="Suthienkul O."/>
            <person name="Iida T."/>
        </authorList>
    </citation>
    <scope>NUCLEOTIDE SEQUENCE</scope>
    <source>
        <strain evidence="4">VPE61</strain>
        <plasmid evidence="3">pVP2HP</plasmid>
        <plasmid evidence="4">pVPE61b</plasmid>
    </source>
</reference>
<organism evidence="4">
    <name type="scientific">Vibrio parahaemolyticus</name>
    <dbReference type="NCBI Taxonomy" id="670"/>
    <lineage>
        <taxon>Bacteria</taxon>
        <taxon>Pseudomonadati</taxon>
        <taxon>Pseudomonadota</taxon>
        <taxon>Gammaproteobacteria</taxon>
        <taxon>Vibrionales</taxon>
        <taxon>Vibrionaceae</taxon>
        <taxon>Vibrio</taxon>
    </lineage>
</organism>
<evidence type="ECO:0000313" key="5">
    <source>
        <dbReference type="EMBL" id="NMU24526.1"/>
    </source>
</evidence>
<feature type="coiled-coil region" evidence="1">
    <location>
        <begin position="179"/>
        <end position="248"/>
    </location>
</feature>
<feature type="transmembrane region" description="Helical" evidence="2">
    <location>
        <begin position="323"/>
        <end position="341"/>
    </location>
</feature>
<proteinExistence type="predicted"/>
<protein>
    <submittedName>
        <fullName evidence="4">ATPase involved in DNA repair</fullName>
    </submittedName>
</protein>
<keyword evidence="4" id="KW-0614">Plasmid</keyword>
<evidence type="ECO:0000313" key="3">
    <source>
        <dbReference type="EMBL" id="BAX56738.1"/>
    </source>
</evidence>
<keyword evidence="2" id="KW-0812">Transmembrane</keyword>
<keyword evidence="2" id="KW-1133">Transmembrane helix</keyword>
<evidence type="ECO:0000256" key="1">
    <source>
        <dbReference type="SAM" id="Coils"/>
    </source>
</evidence>
<dbReference type="Proteomes" id="UP000555836">
    <property type="component" value="Unassembled WGS sequence"/>
</dbReference>
<evidence type="ECO:0000256" key="2">
    <source>
        <dbReference type="SAM" id="Phobius"/>
    </source>
</evidence>